<feature type="coiled-coil region" evidence="5">
    <location>
        <begin position="184"/>
        <end position="218"/>
    </location>
</feature>
<name>A0A0H5FPS6_HYDVU</name>
<evidence type="ECO:0000256" key="3">
    <source>
        <dbReference type="ARBA" id="ARBA00022989"/>
    </source>
</evidence>
<dbReference type="InterPro" id="IPR050579">
    <property type="entry name" value="PMP-22/EMP/MP20-like"/>
</dbReference>
<evidence type="ECO:0000313" key="7">
    <source>
        <dbReference type="EMBL" id="CRX73253.1"/>
    </source>
</evidence>
<feature type="transmembrane region" description="Helical" evidence="6">
    <location>
        <begin position="86"/>
        <end position="110"/>
    </location>
</feature>
<evidence type="ECO:0000256" key="4">
    <source>
        <dbReference type="ARBA" id="ARBA00023136"/>
    </source>
</evidence>
<evidence type="ECO:0000256" key="5">
    <source>
        <dbReference type="SAM" id="Coils"/>
    </source>
</evidence>
<keyword evidence="2 6" id="KW-0812">Transmembrane</keyword>
<dbReference type="OrthoDB" id="10534026at2759"/>
<feature type="transmembrane region" description="Helical" evidence="6">
    <location>
        <begin position="122"/>
        <end position="140"/>
    </location>
</feature>
<evidence type="ECO:0000256" key="6">
    <source>
        <dbReference type="SAM" id="Phobius"/>
    </source>
</evidence>
<accession>A0A0H5FPS6</accession>
<dbReference type="EMBL" id="LN868230">
    <property type="protein sequence ID" value="CRX73253.1"/>
    <property type="molecule type" value="mRNA"/>
</dbReference>
<evidence type="ECO:0000256" key="1">
    <source>
        <dbReference type="ARBA" id="ARBA00004141"/>
    </source>
</evidence>
<protein>
    <submittedName>
        <fullName evidence="7">Claudin-like 9</fullName>
    </submittedName>
</protein>
<dbReference type="PANTHER" id="PTHR10671">
    <property type="entry name" value="EPITHELIAL MEMBRANE PROTEIN-RELATED"/>
    <property type="match status" value="1"/>
</dbReference>
<dbReference type="InterPro" id="IPR004031">
    <property type="entry name" value="PMP22/EMP/MP20/Claudin"/>
</dbReference>
<keyword evidence="5" id="KW-0175">Coiled coil</keyword>
<dbReference type="PANTHER" id="PTHR10671:SF108">
    <property type="entry name" value="CLAUDIN FAMILY PROTEIN-RELATED"/>
    <property type="match status" value="1"/>
</dbReference>
<evidence type="ECO:0000256" key="2">
    <source>
        <dbReference type="ARBA" id="ARBA00022692"/>
    </source>
</evidence>
<sequence length="220" mass="24974">MKKIRIHPPNFQNPKAALKEFKKLNWNGLRIAISILLVLSFCTHSACTWFPVWLKQYDIHSQGIWRVCSQTRDGIKCLRYIALPEYYATIQAMMVTGGAIHVLSFIYFVYMLKLKTRSALPLAGTLTITGILSIIALSIFTEKNLKTVLSSSMEFGWSYFVGWIASAICIIAAVLSFQDARRKLDNSESSIKLNNKKLDNSENKLNNKKLANKNTINNNH</sequence>
<keyword evidence="3 6" id="KW-1133">Transmembrane helix</keyword>
<feature type="transmembrane region" description="Helical" evidence="6">
    <location>
        <begin position="29"/>
        <end position="52"/>
    </location>
</feature>
<dbReference type="KEGG" id="hmg:100203537"/>
<dbReference type="GO" id="GO:0005886">
    <property type="term" value="C:plasma membrane"/>
    <property type="evidence" value="ECO:0007669"/>
    <property type="project" value="TreeGrafter"/>
</dbReference>
<dbReference type="RefSeq" id="NP_001299587.1">
    <property type="nucleotide sequence ID" value="NM_001312658.1"/>
</dbReference>
<proteinExistence type="evidence at transcript level"/>
<keyword evidence="4 6" id="KW-0472">Membrane</keyword>
<organism evidence="7">
    <name type="scientific">Hydra vulgaris</name>
    <name type="common">Hydra</name>
    <name type="synonym">Hydra attenuata</name>
    <dbReference type="NCBI Taxonomy" id="6087"/>
    <lineage>
        <taxon>Eukaryota</taxon>
        <taxon>Metazoa</taxon>
        <taxon>Cnidaria</taxon>
        <taxon>Hydrozoa</taxon>
        <taxon>Hydroidolina</taxon>
        <taxon>Anthoathecata</taxon>
        <taxon>Aplanulata</taxon>
        <taxon>Hydridae</taxon>
        <taxon>Hydra</taxon>
    </lineage>
</organism>
<dbReference type="Gene3D" id="1.20.140.150">
    <property type="match status" value="1"/>
</dbReference>
<reference evidence="7" key="1">
    <citation type="submission" date="2015-06" db="EMBL/GenBank/DDBJ databases">
        <title>Multifunctionality and plasticity characterize epithelial cells in Hydra.</title>
        <authorList>
            <person name="Buzgariu W."/>
            <person name="Al Haddad S."/>
            <person name="Tomczyk S."/>
            <person name="Wenger Y."/>
            <person name="Galliot B."/>
        </authorList>
    </citation>
    <scope>NUCLEOTIDE SEQUENCE</scope>
    <source>
        <strain evidence="7">Jussy strain</strain>
        <tissue evidence="7">Whole organism</tissue>
    </source>
</reference>
<comment type="subcellular location">
    <subcellularLocation>
        <location evidence="1">Membrane</location>
        <topology evidence="1">Multi-pass membrane protein</topology>
    </subcellularLocation>
</comment>
<dbReference type="Pfam" id="PF00822">
    <property type="entry name" value="PMP22_Claudin"/>
    <property type="match status" value="1"/>
</dbReference>
<dbReference type="AlphaFoldDB" id="A0A0H5FPS6"/>
<dbReference type="GeneID" id="100203537"/>
<feature type="transmembrane region" description="Helical" evidence="6">
    <location>
        <begin position="160"/>
        <end position="177"/>
    </location>
</feature>
<gene>
    <name evidence="7" type="primary">CLDNL9</name>
</gene>